<dbReference type="EC" id="2.7.13.3" evidence="2"/>
<evidence type="ECO:0000256" key="7">
    <source>
        <dbReference type="PROSITE-ProRule" id="PRU00169"/>
    </source>
</evidence>
<evidence type="ECO:0000313" key="14">
    <source>
        <dbReference type="EMBL" id="SMF29405.1"/>
    </source>
</evidence>
<keyword evidence="5 14" id="KW-0418">Kinase</keyword>
<evidence type="ECO:0000259" key="12">
    <source>
        <dbReference type="PROSITE" id="PS50851"/>
    </source>
</evidence>
<dbReference type="SUPFAM" id="SSF47226">
    <property type="entry name" value="Histidine-containing phosphotransfer domain, HPT domain"/>
    <property type="match status" value="1"/>
</dbReference>
<dbReference type="CDD" id="cd16916">
    <property type="entry name" value="HATPase_CheA-like"/>
    <property type="match status" value="1"/>
</dbReference>
<evidence type="ECO:0000256" key="8">
    <source>
        <dbReference type="SAM" id="Coils"/>
    </source>
</evidence>
<dbReference type="PANTHER" id="PTHR43395:SF1">
    <property type="entry name" value="CHEMOTAXIS PROTEIN CHEA"/>
    <property type="match status" value="1"/>
</dbReference>
<dbReference type="SMART" id="SM01231">
    <property type="entry name" value="H-kinase_dim"/>
    <property type="match status" value="1"/>
</dbReference>
<feature type="domain" description="CheW-like" evidence="12">
    <location>
        <begin position="533"/>
        <end position="676"/>
    </location>
</feature>
<dbReference type="Gene3D" id="2.30.30.40">
    <property type="entry name" value="SH3 Domains"/>
    <property type="match status" value="1"/>
</dbReference>
<dbReference type="SMART" id="SM00260">
    <property type="entry name" value="CheW"/>
    <property type="match status" value="2"/>
</dbReference>
<feature type="modified residue" description="Phosphohistidine" evidence="6">
    <location>
        <position position="47"/>
    </location>
</feature>
<dbReference type="Gene3D" id="1.20.120.160">
    <property type="entry name" value="HPT domain"/>
    <property type="match status" value="1"/>
</dbReference>
<feature type="domain" description="HPt" evidence="13">
    <location>
        <begin position="1"/>
        <end position="104"/>
    </location>
</feature>
<evidence type="ECO:0000259" key="13">
    <source>
        <dbReference type="PROSITE" id="PS50894"/>
    </source>
</evidence>
<evidence type="ECO:0000256" key="4">
    <source>
        <dbReference type="ARBA" id="ARBA00022679"/>
    </source>
</evidence>
<dbReference type="SUPFAM" id="SSF52172">
    <property type="entry name" value="CheY-like"/>
    <property type="match status" value="1"/>
</dbReference>
<gene>
    <name evidence="14" type="ORF">SAMN06296036_109101</name>
</gene>
<dbReference type="EMBL" id="FWZT01000009">
    <property type="protein sequence ID" value="SMF29405.1"/>
    <property type="molecule type" value="Genomic_DNA"/>
</dbReference>
<dbReference type="GO" id="GO:0005737">
    <property type="term" value="C:cytoplasm"/>
    <property type="evidence" value="ECO:0007669"/>
    <property type="project" value="InterPro"/>
</dbReference>
<name>A0A1Y6BUP6_9BACT</name>
<proteinExistence type="predicted"/>
<evidence type="ECO:0000256" key="2">
    <source>
        <dbReference type="ARBA" id="ARBA00012438"/>
    </source>
</evidence>
<evidence type="ECO:0000256" key="9">
    <source>
        <dbReference type="SAM" id="MobiDB-lite"/>
    </source>
</evidence>
<feature type="modified residue" description="4-aspartylphosphate" evidence="7">
    <location>
        <position position="907"/>
    </location>
</feature>
<organism evidence="14 15">
    <name type="scientific">Pseudobacteriovorax antillogorgiicola</name>
    <dbReference type="NCBI Taxonomy" id="1513793"/>
    <lineage>
        <taxon>Bacteria</taxon>
        <taxon>Pseudomonadati</taxon>
        <taxon>Bdellovibrionota</taxon>
        <taxon>Oligoflexia</taxon>
        <taxon>Oligoflexales</taxon>
        <taxon>Pseudobacteriovoracaceae</taxon>
        <taxon>Pseudobacteriovorax</taxon>
    </lineage>
</organism>
<evidence type="ECO:0000256" key="6">
    <source>
        <dbReference type="PROSITE-ProRule" id="PRU00110"/>
    </source>
</evidence>
<dbReference type="InterPro" id="IPR036890">
    <property type="entry name" value="HATPase_C_sf"/>
</dbReference>
<dbReference type="InterPro" id="IPR011006">
    <property type="entry name" value="CheY-like_superfamily"/>
</dbReference>
<dbReference type="Pfam" id="PF02518">
    <property type="entry name" value="HATPase_c"/>
    <property type="match status" value="1"/>
</dbReference>
<dbReference type="InterPro" id="IPR008207">
    <property type="entry name" value="Sig_transdc_His_kin_Hpt_dom"/>
</dbReference>
<dbReference type="PROSITE" id="PS50851">
    <property type="entry name" value="CHEW"/>
    <property type="match status" value="2"/>
</dbReference>
<evidence type="ECO:0000313" key="15">
    <source>
        <dbReference type="Proteomes" id="UP000192907"/>
    </source>
</evidence>
<feature type="domain" description="Histidine kinase" evidence="10">
    <location>
        <begin position="326"/>
        <end position="531"/>
    </location>
</feature>
<protein>
    <recommendedName>
        <fullName evidence="2">histidine kinase</fullName>
        <ecNumber evidence="2">2.7.13.3</ecNumber>
    </recommendedName>
</protein>
<dbReference type="SUPFAM" id="SSF50341">
    <property type="entry name" value="CheW-like"/>
    <property type="match status" value="2"/>
</dbReference>
<keyword evidence="15" id="KW-1185">Reference proteome</keyword>
<feature type="coiled-coil region" evidence="8">
    <location>
        <begin position="1"/>
        <end position="32"/>
    </location>
</feature>
<evidence type="ECO:0000256" key="3">
    <source>
        <dbReference type="ARBA" id="ARBA00022553"/>
    </source>
</evidence>
<evidence type="ECO:0000259" key="10">
    <source>
        <dbReference type="PROSITE" id="PS50109"/>
    </source>
</evidence>
<keyword evidence="8" id="KW-0175">Coiled coil</keyword>
<dbReference type="STRING" id="1513793.SAMN06296036_109101"/>
<feature type="domain" description="CheW-like" evidence="12">
    <location>
        <begin position="699"/>
        <end position="834"/>
    </location>
</feature>
<feature type="coiled-coil region" evidence="8">
    <location>
        <begin position="360"/>
        <end position="387"/>
    </location>
</feature>
<dbReference type="Gene3D" id="1.10.287.560">
    <property type="entry name" value="Histidine kinase CheA-like, homodimeric domain"/>
    <property type="match status" value="1"/>
</dbReference>
<dbReference type="Pfam" id="PF02895">
    <property type="entry name" value="H-kinase_dim"/>
    <property type="match status" value="1"/>
</dbReference>
<dbReference type="Pfam" id="PF00072">
    <property type="entry name" value="Response_reg"/>
    <property type="match status" value="1"/>
</dbReference>
<feature type="domain" description="Response regulatory" evidence="11">
    <location>
        <begin position="856"/>
        <end position="974"/>
    </location>
</feature>
<dbReference type="InterPro" id="IPR037006">
    <property type="entry name" value="CheA-like_homodim_sf"/>
</dbReference>
<sequence length="981" mass="108685">MSAMEEAIQEFTNECEEMLERISLSLSRLEKEGPDKETLSSIYRDMHTIKGSSQLFGFNQIGMIAHAMESSLDPLRQEITPLNLNLIDIIYRGCDVIGQLLNSIKDTQAEHEAKGELTEIIPQLIDLTVSSMGGTSRFLRDDFVGYDIREGKQDSQGALAKPTAQETASPNPVSPSPEPSQPQTEASLTEPVAPPQATKPEPKPTPHAPQAPQTAKVESEKPRPAAVSEPKQQSKPEQQSTSPKPSDASSTATKPEPTKPVSSEPLAKATSTESREKKSEGGQETIRVQVALLDKLMNLAGELVLVRNQVLRFATEQKDAEFSKLSQRINLVTTEIQNEVMKTRMQPVGSVLSKFHRVVRDLAKELNKKIELKLEGTETELDKTLIEAVKDPLTHIVRNSADHGLETPEDRRSAGKPELGTISIKSYHEGGQVVIEINDNGRGLSRDRIGEKAMEKNIISSDQLKMMSDKEVYQLIFAPGFSTAAAVSNISGRGVGMDVVKTNIERIGGIIDLNAIPGEGTTIFLKIPLTLAIVPALLVREGPSRFAIPQVKLLELLRINQEEENKENRIEILHGKPVYRLRGQLLPLVSLAQITGLERETDHFIHNAICNIVVLKAGTAVFGLIVEEIEDSADIVVKPLTSFLKALGIYAGATLLGDGNVALTLDVMGVAEKAMINLGEDEVDFSAVAKKNKEFLDSMTDYLVVDIYDHCKYAFPLPIVNRLEEFKQTDYDYSGNQKVVRYRGSLLPIISVTEFFDTHHKHEREDDETDAIVVIQRYDRLFGLQVGGILDVISSTSKIDDQINSHVGIMGSIIEKDRVLVVIDAMRLIDHYCFNHNIKLGEQGGKETKTSQGKTHILVVEDSRFFRNHIKSILESNGFEVSTAENGEDALDQMYELKDEINLVISDIEMPKMDGYALAGQVQRDENLSKIPMIAVTTRFRQADIDKGMELGFIKYLEKLNEEQLLNCIQEIVMRGGSDAR</sequence>
<dbReference type="GO" id="GO:0000155">
    <property type="term" value="F:phosphorelay sensor kinase activity"/>
    <property type="evidence" value="ECO:0007669"/>
    <property type="project" value="InterPro"/>
</dbReference>
<dbReference type="SUPFAM" id="SSF47384">
    <property type="entry name" value="Homodimeric domain of signal transducing histidine kinase"/>
    <property type="match status" value="1"/>
</dbReference>
<dbReference type="RefSeq" id="WP_132319334.1">
    <property type="nucleotide sequence ID" value="NZ_FWZT01000009.1"/>
</dbReference>
<dbReference type="FunFam" id="3.30.565.10:FF:000016">
    <property type="entry name" value="Chemotaxis protein CheA, putative"/>
    <property type="match status" value="1"/>
</dbReference>
<dbReference type="InterPro" id="IPR004358">
    <property type="entry name" value="Sig_transdc_His_kin-like_C"/>
</dbReference>
<dbReference type="GO" id="GO:0006935">
    <property type="term" value="P:chemotaxis"/>
    <property type="evidence" value="ECO:0007669"/>
    <property type="project" value="InterPro"/>
</dbReference>
<dbReference type="PROSITE" id="PS50894">
    <property type="entry name" value="HPT"/>
    <property type="match status" value="1"/>
</dbReference>
<dbReference type="InterPro" id="IPR002545">
    <property type="entry name" value="CheW-lke_dom"/>
</dbReference>
<dbReference type="PROSITE" id="PS50109">
    <property type="entry name" value="HIS_KIN"/>
    <property type="match status" value="1"/>
</dbReference>
<dbReference type="InterPro" id="IPR036097">
    <property type="entry name" value="HisK_dim/P_sf"/>
</dbReference>
<dbReference type="PRINTS" id="PR00344">
    <property type="entry name" value="BCTRLSENSOR"/>
</dbReference>
<reference evidence="15" key="1">
    <citation type="submission" date="2017-04" db="EMBL/GenBank/DDBJ databases">
        <authorList>
            <person name="Varghese N."/>
            <person name="Submissions S."/>
        </authorList>
    </citation>
    <scope>NUCLEOTIDE SEQUENCE [LARGE SCALE GENOMIC DNA]</scope>
    <source>
        <strain evidence="15">RKEM611</strain>
    </source>
</reference>
<dbReference type="InterPro" id="IPR001789">
    <property type="entry name" value="Sig_transdc_resp-reg_receiver"/>
</dbReference>
<comment type="catalytic activity">
    <reaction evidence="1">
        <text>ATP + protein L-histidine = ADP + protein N-phospho-L-histidine.</text>
        <dbReference type="EC" id="2.7.13.3"/>
    </reaction>
</comment>
<keyword evidence="3 7" id="KW-0597">Phosphoprotein</keyword>
<dbReference type="SMART" id="SM00387">
    <property type="entry name" value="HATPase_c"/>
    <property type="match status" value="1"/>
</dbReference>
<dbReference type="SMART" id="SM00073">
    <property type="entry name" value="HPT"/>
    <property type="match status" value="1"/>
</dbReference>
<feature type="region of interest" description="Disordered" evidence="9">
    <location>
        <begin position="152"/>
        <end position="283"/>
    </location>
</feature>
<dbReference type="CDD" id="cd00156">
    <property type="entry name" value="REC"/>
    <property type="match status" value="1"/>
</dbReference>
<dbReference type="CDD" id="cd00088">
    <property type="entry name" value="HPT"/>
    <property type="match status" value="1"/>
</dbReference>
<dbReference type="Pfam" id="PF01584">
    <property type="entry name" value="CheW"/>
    <property type="match status" value="2"/>
</dbReference>
<evidence type="ECO:0000256" key="1">
    <source>
        <dbReference type="ARBA" id="ARBA00000085"/>
    </source>
</evidence>
<dbReference type="InterPro" id="IPR051315">
    <property type="entry name" value="Bact_Chemotaxis_CheA"/>
</dbReference>
<dbReference type="Proteomes" id="UP000192907">
    <property type="component" value="Unassembled WGS sequence"/>
</dbReference>
<accession>A0A1Y6BUP6</accession>
<dbReference type="InterPro" id="IPR004105">
    <property type="entry name" value="CheA-like_dim"/>
</dbReference>
<dbReference type="InterPro" id="IPR003594">
    <property type="entry name" value="HATPase_dom"/>
</dbReference>
<dbReference type="InterPro" id="IPR036061">
    <property type="entry name" value="CheW-like_dom_sf"/>
</dbReference>
<dbReference type="PROSITE" id="PS50110">
    <property type="entry name" value="RESPONSE_REGULATORY"/>
    <property type="match status" value="1"/>
</dbReference>
<dbReference type="PANTHER" id="PTHR43395">
    <property type="entry name" value="SENSOR HISTIDINE KINASE CHEA"/>
    <property type="match status" value="1"/>
</dbReference>
<dbReference type="InterPro" id="IPR036641">
    <property type="entry name" value="HPT_dom_sf"/>
</dbReference>
<dbReference type="SMART" id="SM00448">
    <property type="entry name" value="REC"/>
    <property type="match status" value="1"/>
</dbReference>
<evidence type="ECO:0000259" key="11">
    <source>
        <dbReference type="PROSITE" id="PS50110"/>
    </source>
</evidence>
<dbReference type="OrthoDB" id="9803176at2"/>
<evidence type="ECO:0000256" key="5">
    <source>
        <dbReference type="ARBA" id="ARBA00022777"/>
    </source>
</evidence>
<dbReference type="Gene3D" id="3.30.565.10">
    <property type="entry name" value="Histidine kinase-like ATPase, C-terminal domain"/>
    <property type="match status" value="1"/>
</dbReference>
<dbReference type="Pfam" id="PF01627">
    <property type="entry name" value="Hpt"/>
    <property type="match status" value="1"/>
</dbReference>
<dbReference type="SUPFAM" id="SSF55874">
    <property type="entry name" value="ATPase domain of HSP90 chaperone/DNA topoisomerase II/histidine kinase"/>
    <property type="match status" value="1"/>
</dbReference>
<keyword evidence="4" id="KW-0808">Transferase</keyword>
<dbReference type="Gene3D" id="3.40.50.2300">
    <property type="match status" value="1"/>
</dbReference>
<feature type="compositionally biased region" description="Polar residues" evidence="9">
    <location>
        <begin position="230"/>
        <end position="253"/>
    </location>
</feature>
<dbReference type="InterPro" id="IPR005467">
    <property type="entry name" value="His_kinase_dom"/>
</dbReference>
<dbReference type="Gene3D" id="2.40.50.180">
    <property type="entry name" value="CheA-289, Domain 4"/>
    <property type="match status" value="1"/>
</dbReference>
<dbReference type="AlphaFoldDB" id="A0A1Y6BUP6"/>